<feature type="domain" description="RUN" evidence="10">
    <location>
        <begin position="1078"/>
        <end position="1229"/>
    </location>
</feature>
<dbReference type="InterPro" id="IPR047278">
    <property type="entry name" value="DEN5A/B"/>
</dbReference>
<dbReference type="Gene3D" id="1.20.58.900">
    <property type="match status" value="2"/>
</dbReference>
<dbReference type="PROSITE" id="PS50095">
    <property type="entry name" value="PLAT"/>
    <property type="match status" value="1"/>
</dbReference>
<dbReference type="InterPro" id="IPR043153">
    <property type="entry name" value="DENN_C"/>
</dbReference>
<dbReference type="Pfam" id="PF02141">
    <property type="entry name" value="DENN"/>
    <property type="match status" value="1"/>
</dbReference>
<dbReference type="PANTHER" id="PTHR46070">
    <property type="entry name" value="PINSTRIPE, ISOFORM A"/>
    <property type="match status" value="1"/>
</dbReference>
<dbReference type="PROSITE" id="PS50211">
    <property type="entry name" value="DENN"/>
    <property type="match status" value="1"/>
</dbReference>
<dbReference type="InterPro" id="IPR001194">
    <property type="entry name" value="cDENN_dom"/>
</dbReference>
<dbReference type="GO" id="GO:0005085">
    <property type="term" value="F:guanyl-nucleotide exchange factor activity"/>
    <property type="evidence" value="ECO:0007669"/>
    <property type="project" value="UniProtKB-KW"/>
</dbReference>
<reference evidence="11" key="2">
    <citation type="submission" date="2025-08" db="UniProtKB">
        <authorList>
            <consortium name="Ensembl"/>
        </authorList>
    </citation>
    <scope>IDENTIFICATION</scope>
</reference>
<keyword evidence="4" id="KW-0677">Repeat</keyword>
<dbReference type="AlphaFoldDB" id="G3PE73"/>
<dbReference type="SUPFAM" id="SSF49723">
    <property type="entry name" value="Lipase/lipooxygenase domain (PLAT/LH2 domain)"/>
    <property type="match status" value="1"/>
</dbReference>
<evidence type="ECO:0000259" key="9">
    <source>
        <dbReference type="PROSITE" id="PS50211"/>
    </source>
</evidence>
<dbReference type="Pfam" id="PF03455">
    <property type="entry name" value="dDENN"/>
    <property type="match status" value="1"/>
</dbReference>
<evidence type="ECO:0000256" key="7">
    <source>
        <dbReference type="SAM" id="MobiDB-lite"/>
    </source>
</evidence>
<keyword evidence="3" id="KW-0344">Guanine-nucleotide releasing factor</keyword>
<evidence type="ECO:0000259" key="10">
    <source>
        <dbReference type="PROSITE" id="PS50826"/>
    </source>
</evidence>
<dbReference type="GO" id="GO:0031267">
    <property type="term" value="F:small GTPase binding"/>
    <property type="evidence" value="ECO:0007669"/>
    <property type="project" value="InterPro"/>
</dbReference>
<feature type="domain" description="PLAT" evidence="8">
    <location>
        <begin position="897"/>
        <end position="1011"/>
    </location>
</feature>
<evidence type="ECO:0000259" key="8">
    <source>
        <dbReference type="PROSITE" id="PS50095"/>
    </source>
</evidence>
<accession>G3PE73</accession>
<evidence type="ECO:0000256" key="1">
    <source>
        <dbReference type="ARBA" id="ARBA00004370"/>
    </source>
</evidence>
<protein>
    <recommendedName>
        <fullName evidence="13">DENN domain containing 5B</fullName>
    </recommendedName>
</protein>
<evidence type="ECO:0008006" key="13">
    <source>
        <dbReference type="Google" id="ProtNLM"/>
    </source>
</evidence>
<feature type="region of interest" description="Disordered" evidence="7">
    <location>
        <begin position="149"/>
        <end position="175"/>
    </location>
</feature>
<dbReference type="PROSITE" id="PS50826">
    <property type="entry name" value="RUN"/>
    <property type="match status" value="2"/>
</dbReference>
<dbReference type="InterPro" id="IPR036392">
    <property type="entry name" value="PLAT/LH2_dom_sf"/>
</dbReference>
<dbReference type="SUPFAM" id="SSF140741">
    <property type="entry name" value="RUN domain-like"/>
    <property type="match status" value="2"/>
</dbReference>
<sequence length="1234" mass="137394">MSGTAAAAGSASCRFAHYFVECGVDPDTGLEPDDALLYKYLSAFIWREGFQQSPIGRSFKSKVLVHYPESADRNPFNRDAVNMLCMPRGLSFRTRTDKLDPQFHSFAMSFDDGARSYGFVHTFYEEVTSAQIITAMQVLCQMHHVEHHSASSASSPSSSSSSASSPSTSSMDSLVSSLDESDAESLASACLGCAGSFDPARDTLYVSKALCLLTPLPFLQAAREFLSQLHQAVTSHTAPPLPLEGYIHNIIYEGPIVCQRPGPGELSLAEYPLGEAFSLLGVDNMVQLLTCALLETQVLLCSRDYQRLMTVAEGITTLLFPFQWQHIYLPIVSAPLHHLLDAPVPFLIGIQRRDGTQRSALHLPHEANLCFVDIDSGCVEAPEDLPVFPDQVDLIQELSEVLLRFGLPPRGGAAPAPTAAAAAASPRLSSLVLEDLMEDRRNGNLGGEELEVLERLQALARRCGGEKTSDGGKTLGHMLEKEEEEELKAAKLNIQLREVFAGRFTALFGRYEEFVIHSALDLDSWLSNREATFSFDKGSFLSVQPGTHLHFLSRFLETSMFSSFVDGKVISRWAEREPLQQLFDSRLETERLYDTDEEDSRNCRYRKCTTVFESAQLIECRLLKADHTAIHPHLLDMRIGQGRHHPGYFPKLQADVLAQGQNTNKKPASDIFTCCLVRQKYTFARKNLRQAKLLDLSPQAVTQTHREFVDGLLSECRLKAKRMLMERMGMESVELGRGEANITGLQENTLIHGLCYLLERTWGHGLQLKQVSELRVGLSEVFNSIVYLGSNGFDQGKFDVGTLLLRGSLLQDTRFIQTMAEGMSEVGQARAWIHLALEKKMLSQHLKELLANQELQIYKPHAFLLCEEEREQFLFHLLSLNTVDYLCFTHVFTSISIPYRVVITPMKKLSIAMATVDPWVCVSGELGDSGVRQIPKNTQEIFFQVCVHSACKNLGRLSMLQLGQENSGLLAKCLIDSVMVYNEVTGHTYKFPCGRWLGKGVGDDSLERVLIGQLVLPEGEEDAARWTGTPPEPASPSQSVRAVLGSLGSRTIHEDMREAANNLVKHFHKPEQERGNLTVLLCGEGSLVLSLEKFLLHGLKSNCLFQRNVFVWDFVEKAVVFMETADQMGDMHGSMLIKDPPCDLLCHYVNAINGTSRNIGKEGKFQLFVCLGVRDRLLSWWLPLLAECPLTARTYEDGALLRNRAAVHSLSRILHTLNEFTITLEAALVKGVDL</sequence>
<dbReference type="Bgee" id="ENSGACG00000011996">
    <property type="expression patterns" value="Expressed in diencephalon and 4 other cell types or tissues"/>
</dbReference>
<feature type="domain" description="RUN" evidence="10">
    <location>
        <begin position="745"/>
        <end position="895"/>
    </location>
</feature>
<reference evidence="11" key="3">
    <citation type="submission" date="2025-09" db="UniProtKB">
        <authorList>
            <consortium name="Ensembl"/>
        </authorList>
    </citation>
    <scope>IDENTIFICATION</scope>
</reference>
<dbReference type="InterPro" id="IPR037516">
    <property type="entry name" value="Tripartite_DENN"/>
</dbReference>
<evidence type="ECO:0000256" key="6">
    <source>
        <dbReference type="PROSITE-ProRule" id="PRU00152"/>
    </source>
</evidence>
<keyword evidence="5" id="KW-0472">Membrane</keyword>
<evidence type="ECO:0000256" key="3">
    <source>
        <dbReference type="ARBA" id="ARBA00022658"/>
    </source>
</evidence>
<comment type="subcellular location">
    <subcellularLocation>
        <location evidence="1">Membrane</location>
    </subcellularLocation>
</comment>
<dbReference type="GO" id="GO:0016020">
    <property type="term" value="C:membrane"/>
    <property type="evidence" value="ECO:0007669"/>
    <property type="project" value="UniProtKB-SubCell"/>
</dbReference>
<dbReference type="PANTHER" id="PTHR46070:SF3">
    <property type="entry name" value="DENN DOMAIN-CONTAINING PROTEIN 5B"/>
    <property type="match status" value="1"/>
</dbReference>
<evidence type="ECO:0000256" key="2">
    <source>
        <dbReference type="ARBA" id="ARBA00006664"/>
    </source>
</evidence>
<dbReference type="Ensembl" id="ENSGACT00000015928.2">
    <property type="protein sequence ID" value="ENSGACP00000015897.2"/>
    <property type="gene ID" value="ENSGACG00000034908.1"/>
</dbReference>
<dbReference type="Gene3D" id="2.60.60.20">
    <property type="entry name" value="PLAT/LH2 domain"/>
    <property type="match status" value="1"/>
</dbReference>
<dbReference type="SMART" id="SM00800">
    <property type="entry name" value="uDENN"/>
    <property type="match status" value="1"/>
</dbReference>
<feature type="domain" description="UDENN" evidence="9">
    <location>
        <begin position="43"/>
        <end position="575"/>
    </location>
</feature>
<evidence type="ECO:0000256" key="5">
    <source>
        <dbReference type="ARBA" id="ARBA00023136"/>
    </source>
</evidence>
<feature type="compositionally biased region" description="Low complexity" evidence="7">
    <location>
        <begin position="150"/>
        <end position="175"/>
    </location>
</feature>
<dbReference type="SMART" id="SM00801">
    <property type="entry name" value="dDENN"/>
    <property type="match status" value="1"/>
</dbReference>
<name>G3PE73_GASAC</name>
<dbReference type="OrthoDB" id="6019893at2759"/>
<dbReference type="InterPro" id="IPR001024">
    <property type="entry name" value="PLAT/LH2_dom"/>
</dbReference>
<dbReference type="SMART" id="SM00593">
    <property type="entry name" value="RUN"/>
    <property type="match status" value="2"/>
</dbReference>
<reference evidence="11 12" key="1">
    <citation type="journal article" date="2021" name="G3 (Bethesda)">
        <title>Improved contiguity of the threespine stickleback genome using long-read sequencing.</title>
        <authorList>
            <person name="Nath S."/>
            <person name="Shaw D.E."/>
            <person name="White M.A."/>
        </authorList>
    </citation>
    <scope>NUCLEOTIDE SEQUENCE [LARGE SCALE GENOMIC DNA]</scope>
    <source>
        <strain evidence="11 12">Lake Benthic</strain>
    </source>
</reference>
<dbReference type="Gene3D" id="3.40.50.11500">
    <property type="match status" value="1"/>
</dbReference>
<dbReference type="SMART" id="SM00799">
    <property type="entry name" value="DENN"/>
    <property type="match status" value="1"/>
</dbReference>
<dbReference type="InterPro" id="IPR004012">
    <property type="entry name" value="Run_dom"/>
</dbReference>
<dbReference type="Pfam" id="PF02759">
    <property type="entry name" value="RUN"/>
    <property type="match status" value="2"/>
</dbReference>
<comment type="similarity">
    <text evidence="2">Belongs to the RAB6IP1 family.</text>
</comment>
<proteinExistence type="inferred from homology"/>
<evidence type="ECO:0000313" key="12">
    <source>
        <dbReference type="Proteomes" id="UP000007635"/>
    </source>
</evidence>
<comment type="caution">
    <text evidence="6">Lacks conserved residue(s) required for the propagation of feature annotation.</text>
</comment>
<evidence type="ECO:0000256" key="4">
    <source>
        <dbReference type="ARBA" id="ARBA00022737"/>
    </source>
</evidence>
<evidence type="ECO:0000313" key="11">
    <source>
        <dbReference type="Ensembl" id="ENSGACP00000015897.2"/>
    </source>
</evidence>
<dbReference type="Pfam" id="PF01477">
    <property type="entry name" value="PLAT"/>
    <property type="match status" value="1"/>
</dbReference>
<dbReference type="InterPro" id="IPR037213">
    <property type="entry name" value="Run_dom_sf"/>
</dbReference>
<dbReference type="Proteomes" id="UP000007635">
    <property type="component" value="Chromosome Y"/>
</dbReference>
<dbReference type="GeneTree" id="ENSGT00940000153678"/>
<dbReference type="InterPro" id="IPR005113">
    <property type="entry name" value="uDENN_dom"/>
</dbReference>
<organism evidence="11 12">
    <name type="scientific">Gasterosteus aculeatus aculeatus</name>
    <name type="common">three-spined stickleback</name>
    <dbReference type="NCBI Taxonomy" id="481459"/>
    <lineage>
        <taxon>Eukaryota</taxon>
        <taxon>Metazoa</taxon>
        <taxon>Chordata</taxon>
        <taxon>Craniata</taxon>
        <taxon>Vertebrata</taxon>
        <taxon>Euteleostomi</taxon>
        <taxon>Actinopterygii</taxon>
        <taxon>Neopterygii</taxon>
        <taxon>Teleostei</taxon>
        <taxon>Neoteleostei</taxon>
        <taxon>Acanthomorphata</taxon>
        <taxon>Eupercaria</taxon>
        <taxon>Perciformes</taxon>
        <taxon>Cottioidei</taxon>
        <taxon>Gasterosteales</taxon>
        <taxon>Gasterosteidae</taxon>
        <taxon>Gasterosteus</taxon>
    </lineage>
</organism>
<dbReference type="InterPro" id="IPR005112">
    <property type="entry name" value="dDENN_dom"/>
</dbReference>
<dbReference type="Gene3D" id="3.30.450.200">
    <property type="match status" value="1"/>
</dbReference>
<keyword evidence="12" id="KW-1185">Reference proteome</keyword>
<dbReference type="Pfam" id="PF03456">
    <property type="entry name" value="uDENN"/>
    <property type="match status" value="1"/>
</dbReference>